<feature type="chain" id="PRO_5039064916" evidence="1">
    <location>
        <begin position="21"/>
        <end position="349"/>
    </location>
</feature>
<dbReference type="Proteomes" id="UP000654993">
    <property type="component" value="Unassembled WGS sequence"/>
</dbReference>
<dbReference type="Pfam" id="PF10646">
    <property type="entry name" value="Germane"/>
    <property type="match status" value="2"/>
</dbReference>
<keyword evidence="4" id="KW-1185">Reference proteome</keyword>
<evidence type="ECO:0000259" key="2">
    <source>
        <dbReference type="SMART" id="SM00909"/>
    </source>
</evidence>
<proteinExistence type="predicted"/>
<dbReference type="SMART" id="SM00909">
    <property type="entry name" value="Germane"/>
    <property type="match status" value="2"/>
</dbReference>
<dbReference type="PROSITE" id="PS51257">
    <property type="entry name" value="PROKAR_LIPOPROTEIN"/>
    <property type="match status" value="1"/>
</dbReference>
<evidence type="ECO:0000313" key="4">
    <source>
        <dbReference type="Proteomes" id="UP000654993"/>
    </source>
</evidence>
<dbReference type="InterPro" id="IPR019606">
    <property type="entry name" value="GerMN"/>
</dbReference>
<name>A0A916QHR2_9BACL</name>
<feature type="domain" description="GerMN" evidence="2">
    <location>
        <begin position="244"/>
        <end position="329"/>
    </location>
</feature>
<comment type="caution">
    <text evidence="3">The sequence shown here is derived from an EMBL/GenBank/DDBJ whole genome shotgun (WGS) entry which is preliminary data.</text>
</comment>
<dbReference type="EMBL" id="BMAQ01000033">
    <property type="protein sequence ID" value="GFR39069.1"/>
    <property type="molecule type" value="Genomic_DNA"/>
</dbReference>
<feature type="domain" description="GerMN" evidence="2">
    <location>
        <begin position="91"/>
        <end position="183"/>
    </location>
</feature>
<accession>A0A916QHR2</accession>
<dbReference type="RefSeq" id="WP_200967278.1">
    <property type="nucleotide sequence ID" value="NZ_BMAQ01000033.1"/>
</dbReference>
<evidence type="ECO:0000256" key="1">
    <source>
        <dbReference type="SAM" id="SignalP"/>
    </source>
</evidence>
<evidence type="ECO:0000313" key="3">
    <source>
        <dbReference type="EMBL" id="GFR39069.1"/>
    </source>
</evidence>
<feature type="signal peptide" evidence="1">
    <location>
        <begin position="1"/>
        <end position="20"/>
    </location>
</feature>
<protein>
    <submittedName>
        <fullName evidence="3">Spore germination protein GerM</fullName>
    </submittedName>
</protein>
<dbReference type="AlphaFoldDB" id="A0A916QHR2"/>
<gene>
    <name evidence="3" type="primary">gerM</name>
    <name evidence="3" type="ORF">PRECH8_23650</name>
</gene>
<organism evidence="3 4">
    <name type="scientific">Insulibacter thermoxylanivorax</name>
    <dbReference type="NCBI Taxonomy" id="2749268"/>
    <lineage>
        <taxon>Bacteria</taxon>
        <taxon>Bacillati</taxon>
        <taxon>Bacillota</taxon>
        <taxon>Bacilli</taxon>
        <taxon>Bacillales</taxon>
        <taxon>Paenibacillaceae</taxon>
        <taxon>Insulibacter</taxon>
    </lineage>
</organism>
<reference evidence="3" key="1">
    <citation type="submission" date="2020-08" db="EMBL/GenBank/DDBJ databases">
        <authorList>
            <person name="Uke A."/>
            <person name="Chhe C."/>
            <person name="Baramee S."/>
            <person name="Kosugi A."/>
        </authorList>
    </citation>
    <scope>NUCLEOTIDE SEQUENCE</scope>
    <source>
        <strain evidence="3">DA-C8</strain>
    </source>
</reference>
<sequence>MSKRTAKWLIIPALIMVLLAGCSTEQPSPSPSIDPPPEGAWEDVLDEQWEMDEMGEGAEKGAYAPVTLYYKDEYGHVAPVTMRIPMTPEIAQRALEYMIDGNTSSKELPAGFTGLIPAGTTVLGMQIVEDEKLAIVDFSPEFASYDAKDERKIVEAITWALTSFPTIDKVKLWINGVPLHEMPVNGLPLQEPLTRSFGINLESIEGVHLASAQPITLYFKSETKDGFEYLVPVTRMIQHSEDKAAAVLRELIEGPNSQGLYAVLAPDVEVLELAAMDDLVMVDFNDYILDPEFRILEESMQSVILSLTENQVADQVQIKVNGNVEVLSSDNQSLTQPVSRPDHINWYNL</sequence>
<reference evidence="3" key="2">
    <citation type="journal article" date="2021" name="Data Brief">
        <title>Draft genome sequence data of the facultative, thermophilic, xylanolytic bacterium Paenibacillus sp. strain DA-C8.</title>
        <authorList>
            <person name="Chhe C."/>
            <person name="Uke A."/>
            <person name="Baramee S."/>
            <person name="Ungkulpasvich U."/>
            <person name="Tachaapaikoon C."/>
            <person name="Pason P."/>
            <person name="Waeonukul R."/>
            <person name="Ratanakhanokchai K."/>
            <person name="Kosugi A."/>
        </authorList>
    </citation>
    <scope>NUCLEOTIDE SEQUENCE</scope>
    <source>
        <strain evidence="3">DA-C8</strain>
    </source>
</reference>
<keyword evidence="1" id="KW-0732">Signal</keyword>